<dbReference type="Proteomes" id="UP001268819">
    <property type="component" value="Unassembled WGS sequence"/>
</dbReference>
<keyword evidence="1" id="KW-1133">Transmembrane helix</keyword>
<evidence type="ECO:0000313" key="3">
    <source>
        <dbReference type="Proteomes" id="UP001268819"/>
    </source>
</evidence>
<accession>A0ABU1PM09</accession>
<evidence type="ECO:0000313" key="2">
    <source>
        <dbReference type="EMBL" id="MDR6591695.1"/>
    </source>
</evidence>
<sequence>MLTGFVSFLDDRLADRGVRGLLDSALGILAFGGVLGAAIGSTGVKAAGLTTTALYVLGILVILARRHVTLRRQVQEHEALLARYPDLIHEKYGPLWRIDRWEEELDIAQNGDTTGSITVHAVAQEEELWFVRLRIGPRWDQPIRMRRKVRVRVGSVETDGVGGTRYRHTSTWLPDGRLDIVVHFTHPPLRRGDGVGLRLDVDWPGKAAPLMRFGEPDEFIMRMVNPLVYAGYRVVLPAGLRARCDPIGLHGGVDRFTLTTSTAGGGRPVVHLQAHDIPADRRFGMRLDLK</sequence>
<organism evidence="2 3">
    <name type="scientific">Saccharothrix longispora</name>
    <dbReference type="NCBI Taxonomy" id="33920"/>
    <lineage>
        <taxon>Bacteria</taxon>
        <taxon>Bacillati</taxon>
        <taxon>Actinomycetota</taxon>
        <taxon>Actinomycetes</taxon>
        <taxon>Pseudonocardiales</taxon>
        <taxon>Pseudonocardiaceae</taxon>
        <taxon>Saccharothrix</taxon>
    </lineage>
</organism>
<keyword evidence="3" id="KW-1185">Reference proteome</keyword>
<reference evidence="2 3" key="1">
    <citation type="submission" date="2023-07" db="EMBL/GenBank/DDBJ databases">
        <title>Sequencing the genomes of 1000 actinobacteria strains.</title>
        <authorList>
            <person name="Klenk H.-P."/>
        </authorList>
    </citation>
    <scope>NUCLEOTIDE SEQUENCE [LARGE SCALE GENOMIC DNA]</scope>
    <source>
        <strain evidence="2 3">DSM 43749</strain>
    </source>
</reference>
<dbReference type="RefSeq" id="WP_310302185.1">
    <property type="nucleotide sequence ID" value="NZ_BAAAXB010000001.1"/>
</dbReference>
<keyword evidence="1" id="KW-0812">Transmembrane</keyword>
<evidence type="ECO:0000256" key="1">
    <source>
        <dbReference type="SAM" id="Phobius"/>
    </source>
</evidence>
<protein>
    <submittedName>
        <fullName evidence="2">Uncharacterized protein</fullName>
    </submittedName>
</protein>
<proteinExistence type="predicted"/>
<keyword evidence="1" id="KW-0472">Membrane</keyword>
<name>A0ABU1PM09_9PSEU</name>
<dbReference type="EMBL" id="JAVDSG010000001">
    <property type="protein sequence ID" value="MDR6591695.1"/>
    <property type="molecule type" value="Genomic_DNA"/>
</dbReference>
<feature type="transmembrane region" description="Helical" evidence="1">
    <location>
        <begin position="46"/>
        <end position="64"/>
    </location>
</feature>
<comment type="caution">
    <text evidence="2">The sequence shown here is derived from an EMBL/GenBank/DDBJ whole genome shotgun (WGS) entry which is preliminary data.</text>
</comment>
<feature type="transmembrane region" description="Helical" evidence="1">
    <location>
        <begin position="21"/>
        <end position="40"/>
    </location>
</feature>
<gene>
    <name evidence="2" type="ORF">J2S66_000079</name>
</gene>